<protein>
    <submittedName>
        <fullName evidence="2">Uncharacterized protein</fullName>
    </submittedName>
</protein>
<dbReference type="RefSeq" id="WP_406645781.1">
    <property type="nucleotide sequence ID" value="NZ_CP123584.1"/>
</dbReference>
<name>A0ABZ2XUA4_9RHOB</name>
<proteinExistence type="predicted"/>
<keyword evidence="1" id="KW-0472">Membrane</keyword>
<evidence type="ECO:0000256" key="1">
    <source>
        <dbReference type="SAM" id="Phobius"/>
    </source>
</evidence>
<feature type="transmembrane region" description="Helical" evidence="1">
    <location>
        <begin position="36"/>
        <end position="58"/>
    </location>
</feature>
<dbReference type="Proteomes" id="UP001623232">
    <property type="component" value="Chromosome"/>
</dbReference>
<sequence>MRSVIYLLSLGQLLFLMAMTLDVALTSTDAAGQSMAFGLLMAGYMIVAACVLPAVILARSENWQWLGVPLAVAPVLVALAVFAL</sequence>
<reference evidence="2 3" key="1">
    <citation type="submission" date="2023-04" db="EMBL/GenBank/DDBJ databases">
        <title>Complete genome sequence of Alisedimentitalea scapharcae.</title>
        <authorList>
            <person name="Rong J.-C."/>
            <person name="Yi M.-L."/>
            <person name="Zhao Q."/>
        </authorList>
    </citation>
    <scope>NUCLEOTIDE SEQUENCE [LARGE SCALE GENOMIC DNA]</scope>
    <source>
        <strain evidence="2 3">KCTC 42119</strain>
    </source>
</reference>
<keyword evidence="1" id="KW-0812">Transmembrane</keyword>
<evidence type="ECO:0000313" key="3">
    <source>
        <dbReference type="Proteomes" id="UP001623232"/>
    </source>
</evidence>
<organism evidence="2 3">
    <name type="scientific">Aliisedimentitalea scapharcae</name>
    <dbReference type="NCBI Taxonomy" id="1524259"/>
    <lineage>
        <taxon>Bacteria</taxon>
        <taxon>Pseudomonadati</taxon>
        <taxon>Pseudomonadota</taxon>
        <taxon>Alphaproteobacteria</taxon>
        <taxon>Rhodobacterales</taxon>
        <taxon>Roseobacteraceae</taxon>
        <taxon>Aliisedimentitalea</taxon>
    </lineage>
</organism>
<keyword evidence="3" id="KW-1185">Reference proteome</keyword>
<evidence type="ECO:0000313" key="2">
    <source>
        <dbReference type="EMBL" id="WZK88395.1"/>
    </source>
</evidence>
<accession>A0ABZ2XUA4</accession>
<dbReference type="EMBL" id="CP123584">
    <property type="protein sequence ID" value="WZK88395.1"/>
    <property type="molecule type" value="Genomic_DNA"/>
</dbReference>
<feature type="transmembrane region" description="Helical" evidence="1">
    <location>
        <begin position="65"/>
        <end position="83"/>
    </location>
</feature>
<gene>
    <name evidence="2" type="ORF">QEZ52_17600</name>
</gene>
<keyword evidence="1" id="KW-1133">Transmembrane helix</keyword>